<gene>
    <name evidence="3" type="ORF">CAPSK01_002949</name>
</gene>
<dbReference type="STRING" id="1457154.CAPSK01_002949"/>
<dbReference type="PANTHER" id="PTHR30298">
    <property type="entry name" value="H REPEAT-ASSOCIATED PREDICTED TRANSPOSASE"/>
    <property type="match status" value="1"/>
</dbReference>
<dbReference type="GO" id="GO:0004803">
    <property type="term" value="F:transposase activity"/>
    <property type="evidence" value="ECO:0007669"/>
    <property type="project" value="InterPro"/>
</dbReference>
<comment type="caution">
    <text evidence="3">The sequence shown here is derived from an EMBL/GenBank/DDBJ whole genome shotgun (WGS) entry which is preliminary data.</text>
</comment>
<dbReference type="NCBIfam" id="NF033564">
    <property type="entry name" value="transpos_ISAs1"/>
    <property type="match status" value="1"/>
</dbReference>
<evidence type="ECO:0000259" key="1">
    <source>
        <dbReference type="Pfam" id="PF01609"/>
    </source>
</evidence>
<reference evidence="3 4" key="1">
    <citation type="submission" date="2014-07" db="EMBL/GenBank/DDBJ databases">
        <title>Expanding our view of genomic diversity in Candidatus Accumulibacter clades.</title>
        <authorList>
            <person name="Skennerton C.T."/>
            <person name="Barr J.J."/>
            <person name="Slater F.R."/>
            <person name="Bond P.L."/>
            <person name="Tyson G.W."/>
        </authorList>
    </citation>
    <scope>NUCLEOTIDE SEQUENCE [LARGE SCALE GENOMIC DNA]</scope>
    <source>
        <strain evidence="4">SK-01</strain>
    </source>
</reference>
<dbReference type="GO" id="GO:0006313">
    <property type="term" value="P:DNA transposition"/>
    <property type="evidence" value="ECO:0007669"/>
    <property type="project" value="InterPro"/>
</dbReference>
<dbReference type="PANTHER" id="PTHR30298:SF0">
    <property type="entry name" value="PROTEIN YBFL-RELATED"/>
    <property type="match status" value="1"/>
</dbReference>
<dbReference type="GO" id="GO:0003677">
    <property type="term" value="F:DNA binding"/>
    <property type="evidence" value="ECO:0007669"/>
    <property type="project" value="InterPro"/>
</dbReference>
<dbReference type="InterPro" id="IPR047647">
    <property type="entry name" value="ISAs1_transpos"/>
</dbReference>
<protein>
    <submittedName>
        <fullName evidence="3">Transposase</fullName>
    </submittedName>
</protein>
<dbReference type="EMBL" id="JDSS02000027">
    <property type="protein sequence ID" value="KFB67508.1"/>
    <property type="molecule type" value="Genomic_DNA"/>
</dbReference>
<feature type="domain" description="Transposase IS4-like" evidence="1">
    <location>
        <begin position="99"/>
        <end position="335"/>
    </location>
</feature>
<dbReference type="Pfam" id="PF01609">
    <property type="entry name" value="DDE_Tnp_1"/>
    <property type="match status" value="1"/>
</dbReference>
<evidence type="ECO:0000259" key="2">
    <source>
        <dbReference type="Pfam" id="PF13808"/>
    </source>
</evidence>
<dbReference type="AlphaFoldDB" id="A0A084XYG4"/>
<dbReference type="InterPro" id="IPR002559">
    <property type="entry name" value="Transposase_11"/>
</dbReference>
<dbReference type="InterPro" id="IPR051698">
    <property type="entry name" value="Transposase_11-like"/>
</dbReference>
<dbReference type="InterPro" id="IPR032806">
    <property type="entry name" value="YbfD_N"/>
</dbReference>
<dbReference type="Pfam" id="PF13808">
    <property type="entry name" value="DDE_Tnp_1_assoc"/>
    <property type="match status" value="1"/>
</dbReference>
<accession>A0A084XYG4</accession>
<sequence>MTLPEAFAQIQDHRRGPARCYDLQEMIVMAICAVLCGADSWVDVADWCEDEQSWLKTFLVRAHGSPSHDTFGKVFRVLDAAVFERCFRQWVASLVGVVKGVVAFDGKTLRGSKEGPHTALHMVSAYATEMGLSLGQEGSAGKGNELAATRALLDTLVLKGCIVTMDALGCQTDIADKITAQGGEYVLAVKDNRKNLSEHLVEFFETAEAFDWRNINVQKRVWTEKDHGRLETRRAALVTDVSWMDQSVRENWAKLSAVGMIESEQEINGKISIDRRYFIASSGVKTVEQFAHAVRAHWGIEAMHWVLNVTFCEDHCRINKGHGARNFSALRKFALSALRNDQRHPERSLRRRRKLADRHPDYRVELLGLAERQ</sequence>
<feature type="domain" description="H repeat-associated protein N-terminal" evidence="2">
    <location>
        <begin position="5"/>
        <end position="91"/>
    </location>
</feature>
<evidence type="ECO:0000313" key="3">
    <source>
        <dbReference type="EMBL" id="KFB67508.1"/>
    </source>
</evidence>
<name>A0A084XYG4_9PROT</name>
<dbReference type="RefSeq" id="WP_034927129.1">
    <property type="nucleotide sequence ID" value="NZ_JDSS02000027.1"/>
</dbReference>
<organism evidence="3 4">
    <name type="scientific">Candidatus Accumulibacter vicinus</name>
    <dbReference type="NCBI Taxonomy" id="2954382"/>
    <lineage>
        <taxon>Bacteria</taxon>
        <taxon>Pseudomonadati</taxon>
        <taxon>Pseudomonadota</taxon>
        <taxon>Betaproteobacteria</taxon>
        <taxon>Candidatus Accumulibacter</taxon>
    </lineage>
</organism>
<proteinExistence type="predicted"/>
<evidence type="ECO:0000313" key="4">
    <source>
        <dbReference type="Proteomes" id="UP000019812"/>
    </source>
</evidence>
<dbReference type="Proteomes" id="UP000019812">
    <property type="component" value="Unassembled WGS sequence"/>
</dbReference>